<name>S3E2P4_GLAL2</name>
<organism evidence="1 2">
    <name type="scientific">Glarea lozoyensis (strain ATCC 20868 / MF5171)</name>
    <dbReference type="NCBI Taxonomy" id="1116229"/>
    <lineage>
        <taxon>Eukaryota</taxon>
        <taxon>Fungi</taxon>
        <taxon>Dikarya</taxon>
        <taxon>Ascomycota</taxon>
        <taxon>Pezizomycotina</taxon>
        <taxon>Leotiomycetes</taxon>
        <taxon>Helotiales</taxon>
        <taxon>Helotiaceae</taxon>
        <taxon>Glarea</taxon>
    </lineage>
</organism>
<dbReference type="RefSeq" id="XP_008080730.1">
    <property type="nucleotide sequence ID" value="XM_008082539.1"/>
</dbReference>
<reference evidence="1 2" key="1">
    <citation type="journal article" date="2013" name="BMC Genomics">
        <title>Genomics-driven discovery of the pneumocandin biosynthetic gene cluster in the fungus Glarea lozoyensis.</title>
        <authorList>
            <person name="Chen L."/>
            <person name="Yue Q."/>
            <person name="Zhang X."/>
            <person name="Xiang M."/>
            <person name="Wang C."/>
            <person name="Li S."/>
            <person name="Che Y."/>
            <person name="Ortiz-Lopez F.J."/>
            <person name="Bills G.F."/>
            <person name="Liu X."/>
            <person name="An Z."/>
        </authorList>
    </citation>
    <scope>NUCLEOTIDE SEQUENCE [LARGE SCALE GENOMIC DNA]</scope>
    <source>
        <strain evidence="2">ATCC 20868 / MF5171</strain>
    </source>
</reference>
<protein>
    <recommendedName>
        <fullName evidence="3">Amidoligase enzyme</fullName>
    </recommendedName>
</protein>
<proteinExistence type="predicted"/>
<evidence type="ECO:0000313" key="1">
    <source>
        <dbReference type="EMBL" id="EPE32718.1"/>
    </source>
</evidence>
<accession>S3E2P4</accession>
<dbReference type="PANTHER" id="PTHR36847:SF1">
    <property type="entry name" value="AMIDOLIGASE ENZYME"/>
    <property type="match status" value="1"/>
</dbReference>
<evidence type="ECO:0008006" key="3">
    <source>
        <dbReference type="Google" id="ProtNLM"/>
    </source>
</evidence>
<evidence type="ECO:0000313" key="2">
    <source>
        <dbReference type="Proteomes" id="UP000016922"/>
    </source>
</evidence>
<gene>
    <name evidence="1" type="ORF">GLAREA_07852</name>
</gene>
<dbReference type="OrthoDB" id="412402at2759"/>
<dbReference type="Pfam" id="PF12224">
    <property type="entry name" value="Amidoligase_2"/>
    <property type="match status" value="1"/>
</dbReference>
<dbReference type="KEGG" id="glz:GLAREA_07852"/>
<dbReference type="PANTHER" id="PTHR36847">
    <property type="entry name" value="AMIDOLIGASE ENZYME"/>
    <property type="match status" value="1"/>
</dbReference>
<sequence>MAYTTQTQLSIIDTGNTPLDVVEPTLETKDRYTFGVELEMAIAGLHPAHADPSPNDPRSVRGVLGTVRKDDFGANDGFEVLQHIAQTLTAAGIPAEAQPHARFAPNWKPQNISAWIVTHDASIQAPQIYTAVDPSSAYYHYHQIELISPVFFYSHSALTAVKTLCKTMSSSFRINVNPSCGLHIHVGKKSSGIPFETTRNLLATLFTYESQIESIHPRSRQKNPLYCPNLRRDSTLRKLYPDRKFFLQPSLSHILKTTDIIDLHDAIAPAHDEFARGAYSIANLYRSTSLSAPTKRTIEFQQHEGSVDPDVVANWARFCVGVVEFADTVASEELGGLLGERIMEREVAIGQVLNELRMPDIAGFYAGIVKQREEERVRSLGGMGMRRVV</sequence>
<dbReference type="InterPro" id="IPR022025">
    <property type="entry name" value="Amidoligase_2"/>
</dbReference>
<dbReference type="eggNOG" id="ENOG502SUNA">
    <property type="taxonomic scope" value="Eukaryota"/>
</dbReference>
<keyword evidence="2" id="KW-1185">Reference proteome</keyword>
<dbReference type="Proteomes" id="UP000016922">
    <property type="component" value="Unassembled WGS sequence"/>
</dbReference>
<dbReference type="AlphaFoldDB" id="S3E2P4"/>
<dbReference type="HOGENOM" id="CLU_045425_1_0_1"/>
<dbReference type="EMBL" id="KE145359">
    <property type="protein sequence ID" value="EPE32718.1"/>
    <property type="molecule type" value="Genomic_DNA"/>
</dbReference>
<dbReference type="GeneID" id="19466904"/>
<dbReference type="OMA" id="EIYHWVM"/>